<dbReference type="SUPFAM" id="SSF53590">
    <property type="entry name" value="Nucleoside hydrolase"/>
    <property type="match status" value="1"/>
</dbReference>
<keyword evidence="2" id="KW-0378">Hydrolase</keyword>
<dbReference type="EMBL" id="JAAAMU010000001">
    <property type="protein sequence ID" value="NBC67475.1"/>
    <property type="molecule type" value="Genomic_DNA"/>
</dbReference>
<sequence length="315" mass="34525">MTTDRVNTAMTYAPLQPVRIILDTDIGPDCDDAGAVAVLHELASRGEAVIAGMMHCTSSRWGAGCLDALNVYYGRPEIPVGTLKETGFLDDDAPYAKYNKGVTLGYPNRYREEAAPDAVGEYRRLLAAAADGEMVVVAIGPLINLMLLLRSAADEASPLNGMELVARKAKHLVVMGGRFPEGREWNFEMHPEGAVFTIANWPTPITFTGFEIGEVIMTGSRLYTDLPAEHPVRRSYEWYCGDGKTRNSWDLTAVLFAVRGHAPFWELVQGTIEVDGESGSNTWRDEAGGRHAYLKAKADVSEVAAQLDELMSRNR</sequence>
<dbReference type="Pfam" id="PF01156">
    <property type="entry name" value="IU_nuc_hydro"/>
    <property type="match status" value="1"/>
</dbReference>
<dbReference type="PANTHER" id="PTHR43264">
    <property type="match status" value="1"/>
</dbReference>
<name>A0A7X4YJF3_9BACL</name>
<dbReference type="InterPro" id="IPR036452">
    <property type="entry name" value="Ribo_hydro-like"/>
</dbReference>
<dbReference type="Proteomes" id="UP000558113">
    <property type="component" value="Unassembled WGS sequence"/>
</dbReference>
<accession>A0A7X4YJF3</accession>
<comment type="caution">
    <text evidence="2">The sequence shown here is derived from an EMBL/GenBank/DDBJ whole genome shotgun (WGS) entry which is preliminary data.</text>
</comment>
<keyword evidence="3" id="KW-1185">Reference proteome</keyword>
<proteinExistence type="predicted"/>
<gene>
    <name evidence="2" type="ORF">GT003_00515</name>
</gene>
<dbReference type="RefSeq" id="WP_161693301.1">
    <property type="nucleotide sequence ID" value="NZ_JAAAMU010000001.1"/>
</dbReference>
<evidence type="ECO:0000259" key="1">
    <source>
        <dbReference type="Pfam" id="PF01156"/>
    </source>
</evidence>
<dbReference type="PANTHER" id="PTHR43264:SF1">
    <property type="entry name" value="INOSINE_URIDINE-PREFERRING NUCLEOSIDE HYDROLASE DOMAIN-CONTAINING PROTEIN"/>
    <property type="match status" value="1"/>
</dbReference>
<feature type="domain" description="Inosine/uridine-preferring nucleoside hydrolase" evidence="1">
    <location>
        <begin position="20"/>
        <end position="259"/>
    </location>
</feature>
<evidence type="ECO:0000313" key="2">
    <source>
        <dbReference type="EMBL" id="NBC67475.1"/>
    </source>
</evidence>
<dbReference type="AlphaFoldDB" id="A0A7X4YJF3"/>
<dbReference type="InterPro" id="IPR001910">
    <property type="entry name" value="Inosine/uridine_hydrolase_dom"/>
</dbReference>
<reference evidence="2 3" key="1">
    <citation type="submission" date="2020-01" db="EMBL/GenBank/DDBJ databases">
        <title>Paenibacillus soybeanensis sp. nov. isolated from the nodules of soybean (Glycine max(L.) Merr).</title>
        <authorList>
            <person name="Wang H."/>
        </authorList>
    </citation>
    <scope>NUCLEOTIDE SEQUENCE [LARGE SCALE GENOMIC DNA]</scope>
    <source>
        <strain evidence="2 3">DSM 23054</strain>
    </source>
</reference>
<dbReference type="Gene3D" id="3.90.245.10">
    <property type="entry name" value="Ribonucleoside hydrolase-like"/>
    <property type="match status" value="1"/>
</dbReference>
<evidence type="ECO:0000313" key="3">
    <source>
        <dbReference type="Proteomes" id="UP000558113"/>
    </source>
</evidence>
<organism evidence="2 3">
    <name type="scientific">Paenibacillus sacheonensis</name>
    <dbReference type="NCBI Taxonomy" id="742054"/>
    <lineage>
        <taxon>Bacteria</taxon>
        <taxon>Bacillati</taxon>
        <taxon>Bacillota</taxon>
        <taxon>Bacilli</taxon>
        <taxon>Bacillales</taxon>
        <taxon>Paenibacillaceae</taxon>
        <taxon>Paenibacillus</taxon>
    </lineage>
</organism>
<dbReference type="OrthoDB" id="128573at2"/>
<dbReference type="GO" id="GO:0016799">
    <property type="term" value="F:hydrolase activity, hydrolyzing N-glycosyl compounds"/>
    <property type="evidence" value="ECO:0007669"/>
    <property type="project" value="InterPro"/>
</dbReference>
<protein>
    <submittedName>
        <fullName evidence="2">Nucleoside hydrolase</fullName>
    </submittedName>
</protein>